<feature type="transmembrane region" description="Helical" evidence="1">
    <location>
        <begin position="64"/>
        <end position="84"/>
    </location>
</feature>
<dbReference type="Proteomes" id="UP000564644">
    <property type="component" value="Unassembled WGS sequence"/>
</dbReference>
<keyword evidence="1" id="KW-1133">Transmembrane helix</keyword>
<reference evidence="3 4" key="1">
    <citation type="submission" date="2020-08" db="EMBL/GenBank/DDBJ databases">
        <title>Cohnella phylogeny.</title>
        <authorList>
            <person name="Dunlap C."/>
        </authorList>
    </citation>
    <scope>NUCLEOTIDE SEQUENCE [LARGE SCALE GENOMIC DNA]</scope>
    <source>
        <strain evidence="3 4">CBP 2801</strain>
    </source>
</reference>
<keyword evidence="3" id="KW-0482">Metalloprotease</keyword>
<keyword evidence="1" id="KW-0812">Transmembrane</keyword>
<feature type="transmembrane region" description="Helical" evidence="1">
    <location>
        <begin position="104"/>
        <end position="126"/>
    </location>
</feature>
<dbReference type="GO" id="GO:0004175">
    <property type="term" value="F:endopeptidase activity"/>
    <property type="evidence" value="ECO:0007669"/>
    <property type="project" value="UniProtKB-ARBA"/>
</dbReference>
<dbReference type="GO" id="GO:0080120">
    <property type="term" value="P:CAAX-box protein maturation"/>
    <property type="evidence" value="ECO:0007669"/>
    <property type="project" value="UniProtKB-ARBA"/>
</dbReference>
<dbReference type="Pfam" id="PF02517">
    <property type="entry name" value="Rce1-like"/>
    <property type="match status" value="1"/>
</dbReference>
<protein>
    <submittedName>
        <fullName evidence="3">CPBP family intramembrane metalloprotease</fullName>
    </submittedName>
</protein>
<keyword evidence="4" id="KW-1185">Reference proteome</keyword>
<name>A0A7X0VZJ0_9BACL</name>
<dbReference type="InterPro" id="IPR003675">
    <property type="entry name" value="Rce1/LyrA-like_dom"/>
</dbReference>
<dbReference type="AlphaFoldDB" id="A0A7X0VZJ0"/>
<comment type="caution">
    <text evidence="3">The sequence shown here is derived from an EMBL/GenBank/DDBJ whole genome shotgun (WGS) entry which is preliminary data.</text>
</comment>
<sequence length="199" mass="22878">MRKFDIRNLKVRSVSADQISERLLLINLYATQGITFIIGMLWVIFQGRNAILLFRFPEDYRFAVWAAGLALAVVLLDLLVSRWTPEEAMEDGGINERIFRGRPIWHIVLICAIVSVCEELLFRGAVQSSFGPYWTSILFAAIHVRYLRHWIPTGMVFAISYALGWVYIHAGTLWAPIAAHFLIDLIMGLIIRLRREMKS</sequence>
<keyword evidence="3" id="KW-0378">Hydrolase</keyword>
<gene>
    <name evidence="3" type="ORF">H7C18_33255</name>
</gene>
<feature type="transmembrane region" description="Helical" evidence="1">
    <location>
        <begin position="23"/>
        <end position="44"/>
    </location>
</feature>
<feature type="transmembrane region" description="Helical" evidence="1">
    <location>
        <begin position="174"/>
        <end position="193"/>
    </location>
</feature>
<proteinExistence type="predicted"/>
<accession>A0A7X0VZJ0</accession>
<dbReference type="GO" id="GO:0008237">
    <property type="term" value="F:metallopeptidase activity"/>
    <property type="evidence" value="ECO:0007669"/>
    <property type="project" value="UniProtKB-KW"/>
</dbReference>
<dbReference type="GO" id="GO:0006508">
    <property type="term" value="P:proteolysis"/>
    <property type="evidence" value="ECO:0007669"/>
    <property type="project" value="UniProtKB-KW"/>
</dbReference>
<evidence type="ECO:0000256" key="1">
    <source>
        <dbReference type="SAM" id="Phobius"/>
    </source>
</evidence>
<keyword evidence="3" id="KW-0645">Protease</keyword>
<evidence type="ECO:0000313" key="3">
    <source>
        <dbReference type="EMBL" id="MBB6735790.1"/>
    </source>
</evidence>
<keyword evidence="1" id="KW-0472">Membrane</keyword>
<evidence type="ECO:0000259" key="2">
    <source>
        <dbReference type="Pfam" id="PF02517"/>
    </source>
</evidence>
<dbReference type="EMBL" id="JACJVO010000056">
    <property type="protein sequence ID" value="MBB6735790.1"/>
    <property type="molecule type" value="Genomic_DNA"/>
</dbReference>
<feature type="domain" description="CAAX prenyl protease 2/Lysostaphin resistance protein A-like" evidence="2">
    <location>
        <begin position="103"/>
        <end position="186"/>
    </location>
</feature>
<feature type="transmembrane region" description="Helical" evidence="1">
    <location>
        <begin position="147"/>
        <end position="168"/>
    </location>
</feature>
<dbReference type="RefSeq" id="WP_185133437.1">
    <property type="nucleotide sequence ID" value="NZ_JACJVO010000056.1"/>
</dbReference>
<evidence type="ECO:0000313" key="4">
    <source>
        <dbReference type="Proteomes" id="UP000564644"/>
    </source>
</evidence>
<organism evidence="3 4">
    <name type="scientific">Cohnella zeiphila</name>
    <dbReference type="NCBI Taxonomy" id="2761120"/>
    <lineage>
        <taxon>Bacteria</taxon>
        <taxon>Bacillati</taxon>
        <taxon>Bacillota</taxon>
        <taxon>Bacilli</taxon>
        <taxon>Bacillales</taxon>
        <taxon>Paenibacillaceae</taxon>
        <taxon>Cohnella</taxon>
    </lineage>
</organism>